<keyword evidence="1" id="KW-0472">Membrane</keyword>
<dbReference type="PANTHER" id="PTHR34220:SF7">
    <property type="entry name" value="SENSOR HISTIDINE KINASE YPDA"/>
    <property type="match status" value="1"/>
</dbReference>
<keyword evidence="1" id="KW-0812">Transmembrane</keyword>
<dbReference type="Gene3D" id="3.30.565.10">
    <property type="entry name" value="Histidine kinase-like ATPase, C-terminal domain"/>
    <property type="match status" value="1"/>
</dbReference>
<evidence type="ECO:0000256" key="1">
    <source>
        <dbReference type="SAM" id="Phobius"/>
    </source>
</evidence>
<dbReference type="Proteomes" id="UP001262889">
    <property type="component" value="Unassembled WGS sequence"/>
</dbReference>
<protein>
    <submittedName>
        <fullName evidence="3">Histidine kinase</fullName>
    </submittedName>
</protein>
<name>A0ABU3CBQ9_9FLAO</name>
<keyword evidence="1" id="KW-1133">Transmembrane helix</keyword>
<evidence type="ECO:0000259" key="2">
    <source>
        <dbReference type="Pfam" id="PF06580"/>
    </source>
</evidence>
<dbReference type="InterPro" id="IPR036890">
    <property type="entry name" value="HATPase_C_sf"/>
</dbReference>
<feature type="transmembrane region" description="Helical" evidence="1">
    <location>
        <begin position="138"/>
        <end position="166"/>
    </location>
</feature>
<comment type="caution">
    <text evidence="3">The sequence shown here is derived from an EMBL/GenBank/DDBJ whole genome shotgun (WGS) entry which is preliminary data.</text>
</comment>
<dbReference type="EMBL" id="JAVRHQ010000016">
    <property type="protein sequence ID" value="MDT0643766.1"/>
    <property type="molecule type" value="Genomic_DNA"/>
</dbReference>
<accession>A0ABU3CBQ9</accession>
<evidence type="ECO:0000313" key="4">
    <source>
        <dbReference type="Proteomes" id="UP001262889"/>
    </source>
</evidence>
<sequence>MASKKQDFSGTHGIFKYLRRNLDVKLTGYLATFYFIIYLVGISKTLYIRFFVYQRKEDFSLPQLFTFWFLDWLFVVAFMTVIAVITKRMKERGMRWKKLLFLNLIFALLMAVFAQLLFDFAKSFVSAGSLSRFDPHRSLVNFIALLDVNLLVYCSLVFTIYIYYYIKEIKKKEAEKLKLQSQLSDARIRMLTGQLQPHFLFNSINAVVGLIDIDKRKAQDCLVDLSDFFRDVLSNSQQNLTTVEKELIILEKYLSVMQVRYGGHLLVKKEISREVLGLQMPVMLLQPLVENAIKHGYSGNTKCLRVLIKIAKAGKYLIIDLENDGHPIANVNQVFTSGVGLSNLFSRLSKLYGKDFKLNITNLEKESGVGIHIEIPVKFLKKNKSAQI</sequence>
<reference evidence="3 4" key="1">
    <citation type="submission" date="2023-09" db="EMBL/GenBank/DDBJ databases">
        <authorList>
            <person name="Rey-Velasco X."/>
        </authorList>
    </citation>
    <scope>NUCLEOTIDE SEQUENCE [LARGE SCALE GENOMIC DNA]</scope>
    <source>
        <strain evidence="3 4">F363</strain>
    </source>
</reference>
<evidence type="ECO:0000313" key="3">
    <source>
        <dbReference type="EMBL" id="MDT0643766.1"/>
    </source>
</evidence>
<gene>
    <name evidence="3" type="ORF">RM553_13065</name>
</gene>
<keyword evidence="4" id="KW-1185">Reference proteome</keyword>
<dbReference type="PANTHER" id="PTHR34220">
    <property type="entry name" value="SENSOR HISTIDINE KINASE YPDA"/>
    <property type="match status" value="1"/>
</dbReference>
<keyword evidence="3" id="KW-0418">Kinase</keyword>
<proteinExistence type="predicted"/>
<feature type="transmembrane region" description="Helical" evidence="1">
    <location>
        <begin position="99"/>
        <end position="118"/>
    </location>
</feature>
<dbReference type="RefSeq" id="WP_311535385.1">
    <property type="nucleotide sequence ID" value="NZ_JAVRHQ010000016.1"/>
</dbReference>
<feature type="transmembrane region" description="Helical" evidence="1">
    <location>
        <begin position="26"/>
        <end position="47"/>
    </location>
</feature>
<feature type="domain" description="Signal transduction histidine kinase internal region" evidence="2">
    <location>
        <begin position="186"/>
        <end position="264"/>
    </location>
</feature>
<dbReference type="Pfam" id="PF06580">
    <property type="entry name" value="His_kinase"/>
    <property type="match status" value="1"/>
</dbReference>
<keyword evidence="3" id="KW-0808">Transferase</keyword>
<organism evidence="3 4">
    <name type="scientific">Autumnicola tepida</name>
    <dbReference type="NCBI Taxonomy" id="3075595"/>
    <lineage>
        <taxon>Bacteria</taxon>
        <taxon>Pseudomonadati</taxon>
        <taxon>Bacteroidota</taxon>
        <taxon>Flavobacteriia</taxon>
        <taxon>Flavobacteriales</taxon>
        <taxon>Flavobacteriaceae</taxon>
        <taxon>Autumnicola</taxon>
    </lineage>
</organism>
<dbReference type="GO" id="GO:0016301">
    <property type="term" value="F:kinase activity"/>
    <property type="evidence" value="ECO:0007669"/>
    <property type="project" value="UniProtKB-KW"/>
</dbReference>
<dbReference type="InterPro" id="IPR010559">
    <property type="entry name" value="Sig_transdc_His_kin_internal"/>
</dbReference>
<dbReference type="SUPFAM" id="SSF55874">
    <property type="entry name" value="ATPase domain of HSP90 chaperone/DNA topoisomerase II/histidine kinase"/>
    <property type="match status" value="1"/>
</dbReference>
<feature type="transmembrane region" description="Helical" evidence="1">
    <location>
        <begin position="67"/>
        <end position="87"/>
    </location>
</feature>
<dbReference type="InterPro" id="IPR050640">
    <property type="entry name" value="Bact_2-comp_sensor_kinase"/>
</dbReference>